<dbReference type="RefSeq" id="WP_354596136.1">
    <property type="nucleotide sequence ID" value="NZ_CP136798.1"/>
</dbReference>
<dbReference type="InterPro" id="IPR010982">
    <property type="entry name" value="Lambda_DNA-bd_dom_sf"/>
</dbReference>
<dbReference type="SUPFAM" id="SSF47413">
    <property type="entry name" value="lambda repressor-like DNA-binding domains"/>
    <property type="match status" value="1"/>
</dbReference>
<dbReference type="Pfam" id="PF13443">
    <property type="entry name" value="HTH_26"/>
    <property type="match status" value="1"/>
</dbReference>
<dbReference type="SMART" id="SM00530">
    <property type="entry name" value="HTH_XRE"/>
    <property type="match status" value="1"/>
</dbReference>
<sequence>MYRLRIQRLREIAAQHGDTSPAAIARTTGIAESSVYRILSGASQPDLISALRLATAYDTTVEELMEPVADEADKVPA</sequence>
<accession>A0AAU8KBJ4</accession>
<dbReference type="CDD" id="cd00093">
    <property type="entry name" value="HTH_XRE"/>
    <property type="match status" value="1"/>
</dbReference>
<proteinExistence type="predicted"/>
<protein>
    <submittedName>
        <fullName evidence="2">Helix-turn-helix transcriptional regulator</fullName>
    </submittedName>
</protein>
<organism evidence="2">
    <name type="scientific">Streptomyces sp. JL1001</name>
    <dbReference type="NCBI Taxonomy" id="3078227"/>
    <lineage>
        <taxon>Bacteria</taxon>
        <taxon>Bacillati</taxon>
        <taxon>Actinomycetota</taxon>
        <taxon>Actinomycetes</taxon>
        <taxon>Kitasatosporales</taxon>
        <taxon>Streptomycetaceae</taxon>
        <taxon>Streptomyces</taxon>
    </lineage>
</organism>
<name>A0AAU8KBJ4_9ACTN</name>
<evidence type="ECO:0000259" key="1">
    <source>
        <dbReference type="PROSITE" id="PS50943"/>
    </source>
</evidence>
<dbReference type="PROSITE" id="PS50943">
    <property type="entry name" value="HTH_CROC1"/>
    <property type="match status" value="1"/>
</dbReference>
<dbReference type="Gene3D" id="1.10.260.40">
    <property type="entry name" value="lambda repressor-like DNA-binding domains"/>
    <property type="match status" value="1"/>
</dbReference>
<evidence type="ECO:0000313" key="2">
    <source>
        <dbReference type="EMBL" id="XCN12307.1"/>
    </source>
</evidence>
<dbReference type="EMBL" id="CP136798">
    <property type="protein sequence ID" value="XCN12307.1"/>
    <property type="molecule type" value="Genomic_DNA"/>
</dbReference>
<reference evidence="2" key="1">
    <citation type="submission" date="2023-10" db="EMBL/GenBank/DDBJ databases">
        <title>Complete genome sequence of Streptomyces sp. JL1001.</title>
        <authorList>
            <person name="Jiang L."/>
        </authorList>
    </citation>
    <scope>NUCLEOTIDE SEQUENCE</scope>
    <source>
        <strain evidence="2">JL1001</strain>
    </source>
</reference>
<dbReference type="AlphaFoldDB" id="A0AAU8KBJ4"/>
<dbReference type="GO" id="GO:0003677">
    <property type="term" value="F:DNA binding"/>
    <property type="evidence" value="ECO:0007669"/>
    <property type="project" value="InterPro"/>
</dbReference>
<dbReference type="InterPro" id="IPR001387">
    <property type="entry name" value="Cro/C1-type_HTH"/>
</dbReference>
<gene>
    <name evidence="2" type="ORF">R1Y80_01040</name>
</gene>
<feature type="domain" description="HTH cro/C1-type" evidence="1">
    <location>
        <begin position="22"/>
        <end position="64"/>
    </location>
</feature>